<accession>A0A7E4VWT8</accession>
<dbReference type="WBParaSite" id="Pan_g4160.t2">
    <property type="protein sequence ID" value="Pan_g4160.t2"/>
    <property type="gene ID" value="Pan_g4160"/>
</dbReference>
<dbReference type="Proteomes" id="UP000492821">
    <property type="component" value="Unassembled WGS sequence"/>
</dbReference>
<protein>
    <submittedName>
        <fullName evidence="2">F5/8 type C domain-containing protein</fullName>
    </submittedName>
</protein>
<sequence>MSTDMRNWECVIDHSTYMCMGPQVLFSSERAVRFIRIEYTDTSNFNNIGADIEALYLTEPFEIDPVTALSIPQQNVIPEEMLETFFGKGKIVDGYITTTSTSENASLALLGSKSSRIRSSAAWRDASKSSTTK</sequence>
<organism evidence="1 2">
    <name type="scientific">Panagrellus redivivus</name>
    <name type="common">Microworm</name>
    <dbReference type="NCBI Taxonomy" id="6233"/>
    <lineage>
        <taxon>Eukaryota</taxon>
        <taxon>Metazoa</taxon>
        <taxon>Ecdysozoa</taxon>
        <taxon>Nematoda</taxon>
        <taxon>Chromadorea</taxon>
        <taxon>Rhabditida</taxon>
        <taxon>Tylenchina</taxon>
        <taxon>Panagrolaimomorpha</taxon>
        <taxon>Panagrolaimoidea</taxon>
        <taxon>Panagrolaimidae</taxon>
        <taxon>Panagrellus</taxon>
    </lineage>
</organism>
<evidence type="ECO:0000313" key="2">
    <source>
        <dbReference type="WBParaSite" id="Pan_g4160.t2"/>
    </source>
</evidence>
<name>A0A7E4VWT8_PANRE</name>
<keyword evidence="1" id="KW-1185">Reference proteome</keyword>
<proteinExistence type="predicted"/>
<dbReference type="AlphaFoldDB" id="A0A7E4VWT8"/>
<evidence type="ECO:0000313" key="1">
    <source>
        <dbReference type="Proteomes" id="UP000492821"/>
    </source>
</evidence>
<reference evidence="2" key="2">
    <citation type="submission" date="2020-10" db="UniProtKB">
        <authorList>
            <consortium name="WormBaseParasite"/>
        </authorList>
    </citation>
    <scope>IDENTIFICATION</scope>
</reference>
<reference evidence="1" key="1">
    <citation type="journal article" date="2013" name="Genetics">
        <title>The draft genome and transcriptome of Panagrellus redivivus are shaped by the harsh demands of a free-living lifestyle.</title>
        <authorList>
            <person name="Srinivasan J."/>
            <person name="Dillman A.R."/>
            <person name="Macchietto M.G."/>
            <person name="Heikkinen L."/>
            <person name="Lakso M."/>
            <person name="Fracchia K.M."/>
            <person name="Antoshechkin I."/>
            <person name="Mortazavi A."/>
            <person name="Wong G."/>
            <person name="Sternberg P.W."/>
        </authorList>
    </citation>
    <scope>NUCLEOTIDE SEQUENCE [LARGE SCALE GENOMIC DNA]</scope>
    <source>
        <strain evidence="1">MT8872</strain>
    </source>
</reference>